<dbReference type="InterPro" id="IPR017657">
    <property type="entry name" value="L-lysine_6-transaminase"/>
</dbReference>
<protein>
    <recommendedName>
        <fullName evidence="8">L-lysine-epsilon aminotransferase</fullName>
        <ecNumber evidence="3">2.6.1.36</ecNumber>
    </recommendedName>
    <alternativeName>
        <fullName evidence="7">Lysine 6-aminotransferase</fullName>
    </alternativeName>
</protein>
<dbReference type="GO" id="GO:0009450">
    <property type="term" value="P:gamma-aminobutyric acid catabolic process"/>
    <property type="evidence" value="ECO:0007669"/>
    <property type="project" value="TreeGrafter"/>
</dbReference>
<reference evidence="10" key="1">
    <citation type="submission" date="2016-03" db="EMBL/GenBank/DDBJ databases">
        <authorList>
            <person name="Ploux O."/>
        </authorList>
    </citation>
    <scope>NUCLEOTIDE SEQUENCE</scope>
    <source>
        <strain evidence="10">UC10</strain>
    </source>
</reference>
<dbReference type="AlphaFoldDB" id="A0A1Y5NZQ6"/>
<proteinExistence type="inferred from homology"/>
<dbReference type="EC" id="2.6.1.36" evidence="3"/>
<dbReference type="PROSITE" id="PS00600">
    <property type="entry name" value="AA_TRANSFER_CLASS_3"/>
    <property type="match status" value="1"/>
</dbReference>
<evidence type="ECO:0000256" key="7">
    <source>
        <dbReference type="ARBA" id="ARBA00030921"/>
    </source>
</evidence>
<dbReference type="GO" id="GO:0045484">
    <property type="term" value="F:L-lysine 6-transaminase activity"/>
    <property type="evidence" value="ECO:0007669"/>
    <property type="project" value="UniProtKB-EC"/>
</dbReference>
<comment type="cofactor">
    <cofactor evidence="1">
        <name>pyridoxal 5'-phosphate</name>
        <dbReference type="ChEBI" id="CHEBI:597326"/>
    </cofactor>
</comment>
<evidence type="ECO:0000256" key="3">
    <source>
        <dbReference type="ARBA" id="ARBA00013071"/>
    </source>
</evidence>
<evidence type="ECO:0000256" key="5">
    <source>
        <dbReference type="ARBA" id="ARBA00022679"/>
    </source>
</evidence>
<dbReference type="PIRSF" id="PIRSF000521">
    <property type="entry name" value="Transaminase_4ab_Lys_Orn"/>
    <property type="match status" value="1"/>
</dbReference>
<dbReference type="PANTHER" id="PTHR43206">
    <property type="entry name" value="AMINOTRANSFERASE"/>
    <property type="match status" value="1"/>
</dbReference>
<evidence type="ECO:0000256" key="6">
    <source>
        <dbReference type="ARBA" id="ARBA00022898"/>
    </source>
</evidence>
<organism evidence="10">
    <name type="scientific">uncultured Mycobacterium sp</name>
    <dbReference type="NCBI Taxonomy" id="171292"/>
    <lineage>
        <taxon>Bacteria</taxon>
        <taxon>Bacillati</taxon>
        <taxon>Actinomycetota</taxon>
        <taxon>Actinomycetes</taxon>
        <taxon>Mycobacteriales</taxon>
        <taxon>Mycobacteriaceae</taxon>
        <taxon>Mycobacterium</taxon>
        <taxon>environmental samples</taxon>
    </lineage>
</organism>
<evidence type="ECO:0000256" key="2">
    <source>
        <dbReference type="ARBA" id="ARBA00008954"/>
    </source>
</evidence>
<sequence length="456" mass="49490">MTELLSRDDVVSVSIGDRRSAVEPGDVRTVLARSILADGLDLILDLERSSGSCLVDARDGTRYLDMFTFFASSALGMNHPALAGDVAFRAELAQAAINKPSNSDVYTVPMARFVDTFARVLGDPDLPHLFFVDGGALAVENALKVAFDWKSRHNEARGIDPALGTRVLHLRGAFHGRSGYTLSLTNTDPVKVARFPKFDWPRIDAPYVRPGLDGRAMDALEAESLRQARAAFEAHPHDIACFIAEPIQGEGGDRHFRPQFFGAMRALCDEYDALMIADEVQTGCGITGTAWAYQQLGFTPDVVAFGKKTQVCGVMAGRRVDDVADNVFAVSSRINSTWGGNLVDMVRSRRILEVIEADGLFANAAEMGAYLLAGLRELARQLPDAVRDVRGRGLMCAFSLPTAEHRDAVLGALWDRGVIMLGSGPDSVRFRPALTVTRSEIDRALAALREVLPAAV</sequence>
<dbReference type="NCBIfam" id="TIGR03251">
    <property type="entry name" value="LAT_fam"/>
    <property type="match status" value="1"/>
</dbReference>
<evidence type="ECO:0000256" key="9">
    <source>
        <dbReference type="RuleBase" id="RU003560"/>
    </source>
</evidence>
<name>A0A1Y5NZQ6_9MYCO</name>
<keyword evidence="5 10" id="KW-0808">Transferase</keyword>
<dbReference type="GO" id="GO:0017000">
    <property type="term" value="P:antibiotic biosynthetic process"/>
    <property type="evidence" value="ECO:0007669"/>
    <property type="project" value="InterPro"/>
</dbReference>
<dbReference type="Gene3D" id="3.40.640.10">
    <property type="entry name" value="Type I PLP-dependent aspartate aminotransferase-like (Major domain)"/>
    <property type="match status" value="1"/>
</dbReference>
<evidence type="ECO:0000256" key="4">
    <source>
        <dbReference type="ARBA" id="ARBA00022576"/>
    </source>
</evidence>
<dbReference type="Gene3D" id="3.90.1150.10">
    <property type="entry name" value="Aspartate Aminotransferase, domain 1"/>
    <property type="match status" value="1"/>
</dbReference>
<dbReference type="SUPFAM" id="SSF53383">
    <property type="entry name" value="PLP-dependent transferases"/>
    <property type="match status" value="1"/>
</dbReference>
<evidence type="ECO:0000256" key="1">
    <source>
        <dbReference type="ARBA" id="ARBA00001933"/>
    </source>
</evidence>
<dbReference type="Pfam" id="PF00202">
    <property type="entry name" value="Aminotran_3"/>
    <property type="match status" value="1"/>
</dbReference>
<evidence type="ECO:0000313" key="10">
    <source>
        <dbReference type="EMBL" id="SBS71937.1"/>
    </source>
</evidence>
<accession>A0A1Y5NZQ6</accession>
<dbReference type="EMBL" id="FLQS01000004">
    <property type="protein sequence ID" value="SBS71937.1"/>
    <property type="molecule type" value="Genomic_DNA"/>
</dbReference>
<dbReference type="InterPro" id="IPR049704">
    <property type="entry name" value="Aminotrans_3_PPA_site"/>
</dbReference>
<dbReference type="GO" id="GO:0030170">
    <property type="term" value="F:pyridoxal phosphate binding"/>
    <property type="evidence" value="ECO:0007669"/>
    <property type="project" value="InterPro"/>
</dbReference>
<keyword evidence="6 9" id="KW-0663">Pyridoxal phosphate</keyword>
<dbReference type="CDD" id="cd00610">
    <property type="entry name" value="OAT_like"/>
    <property type="match status" value="1"/>
</dbReference>
<dbReference type="PANTHER" id="PTHR43206:SF2">
    <property type="entry name" value="4-AMINOBUTYRATE AMINOTRANSFERASE GABT"/>
    <property type="match status" value="1"/>
</dbReference>
<dbReference type="InterPro" id="IPR015422">
    <property type="entry name" value="PyrdxlP-dep_Trfase_small"/>
</dbReference>
<dbReference type="InterPro" id="IPR015424">
    <property type="entry name" value="PyrdxlP-dep_Trfase"/>
</dbReference>
<comment type="similarity">
    <text evidence="2 9">Belongs to the class-III pyridoxal-phosphate-dependent aminotransferase family.</text>
</comment>
<dbReference type="InterPro" id="IPR015421">
    <property type="entry name" value="PyrdxlP-dep_Trfase_major"/>
</dbReference>
<evidence type="ECO:0000256" key="8">
    <source>
        <dbReference type="ARBA" id="ARBA00050040"/>
    </source>
</evidence>
<gene>
    <name evidence="10" type="primary">lat</name>
    <name evidence="10" type="ORF">MHPYR_120112</name>
</gene>
<keyword evidence="4 10" id="KW-0032">Aminotransferase</keyword>
<dbReference type="InterPro" id="IPR005814">
    <property type="entry name" value="Aminotrans_3"/>
</dbReference>